<dbReference type="InterPro" id="IPR001931">
    <property type="entry name" value="Ribosomal_eS21"/>
</dbReference>
<accession>A0A1B9INY1</accession>
<proteinExistence type="inferred from homology"/>
<dbReference type="Gene3D" id="3.30.1230.20">
    <property type="match status" value="1"/>
</dbReference>
<name>A0A1B9INY1_9TREE</name>
<dbReference type="InterPro" id="IPR038579">
    <property type="entry name" value="Ribosomal_eS21_sf"/>
</dbReference>
<dbReference type="Pfam" id="PF01249">
    <property type="entry name" value="Ribosomal_S21e"/>
    <property type="match status" value="1"/>
</dbReference>
<dbReference type="GO" id="GO:1990904">
    <property type="term" value="C:ribonucleoprotein complex"/>
    <property type="evidence" value="ECO:0007669"/>
    <property type="project" value="UniProtKB-KW"/>
</dbReference>
<gene>
    <name evidence="4" type="ORF">L486_05949</name>
</gene>
<keyword evidence="3" id="KW-0687">Ribonucleoprotein</keyword>
<dbReference type="OrthoDB" id="278325at2759"/>
<dbReference type="FunFam" id="3.30.1230.20:FF:000001">
    <property type="entry name" value="40S ribosomal protein S21"/>
    <property type="match status" value="1"/>
</dbReference>
<evidence type="ECO:0000256" key="2">
    <source>
        <dbReference type="ARBA" id="ARBA00022980"/>
    </source>
</evidence>
<evidence type="ECO:0000256" key="1">
    <source>
        <dbReference type="ARBA" id="ARBA00010228"/>
    </source>
</evidence>
<dbReference type="EMBL" id="KI669464">
    <property type="protein sequence ID" value="OCF57090.1"/>
    <property type="molecule type" value="Genomic_DNA"/>
</dbReference>
<dbReference type="PANTHER" id="PTHR10442">
    <property type="entry name" value="40S RIBOSOMAL PROTEIN S21"/>
    <property type="match status" value="1"/>
</dbReference>
<dbReference type="GO" id="GO:0042274">
    <property type="term" value="P:ribosomal small subunit biogenesis"/>
    <property type="evidence" value="ECO:0007669"/>
    <property type="project" value="UniProtKB-ARBA"/>
</dbReference>
<reference evidence="4 5" key="1">
    <citation type="submission" date="2013-07" db="EMBL/GenBank/DDBJ databases">
        <title>The Genome Sequence of Kwoniella mangroviensis CBS10435.</title>
        <authorList>
            <consortium name="The Broad Institute Genome Sequencing Platform"/>
            <person name="Cuomo C."/>
            <person name="Litvintseva A."/>
            <person name="Chen Y."/>
            <person name="Heitman J."/>
            <person name="Sun S."/>
            <person name="Springer D."/>
            <person name="Dromer F."/>
            <person name="Young S.K."/>
            <person name="Zeng Q."/>
            <person name="Gargeya S."/>
            <person name="Fitzgerald M."/>
            <person name="Abouelleil A."/>
            <person name="Alvarado L."/>
            <person name="Berlin A.M."/>
            <person name="Chapman S.B."/>
            <person name="Dewar J."/>
            <person name="Goldberg J."/>
            <person name="Griggs A."/>
            <person name="Gujja S."/>
            <person name="Hansen M."/>
            <person name="Howarth C."/>
            <person name="Imamovic A."/>
            <person name="Larimer J."/>
            <person name="McCowan C."/>
            <person name="Murphy C."/>
            <person name="Pearson M."/>
            <person name="Priest M."/>
            <person name="Roberts A."/>
            <person name="Saif S."/>
            <person name="Shea T."/>
            <person name="Sykes S."/>
            <person name="Wortman J."/>
            <person name="Nusbaum C."/>
            <person name="Birren B."/>
        </authorList>
    </citation>
    <scope>NUCLEOTIDE SEQUENCE [LARGE SCALE GENOMIC DNA]</scope>
    <source>
        <strain evidence="4 5">CBS 10435</strain>
    </source>
</reference>
<comment type="similarity">
    <text evidence="1">Belongs to the eukaryotic ribosomal protein eS21 family.</text>
</comment>
<evidence type="ECO:0000313" key="5">
    <source>
        <dbReference type="Proteomes" id="UP000092583"/>
    </source>
</evidence>
<dbReference type="AlphaFoldDB" id="A0A1B9INY1"/>
<keyword evidence="5" id="KW-1185">Reference proteome</keyword>
<reference evidence="5" key="2">
    <citation type="submission" date="2013-12" db="EMBL/GenBank/DDBJ databases">
        <title>Evolution of pathogenesis and genome organization in the Tremellales.</title>
        <authorList>
            <person name="Cuomo C."/>
            <person name="Litvintseva A."/>
            <person name="Heitman J."/>
            <person name="Chen Y."/>
            <person name="Sun S."/>
            <person name="Springer D."/>
            <person name="Dromer F."/>
            <person name="Young S."/>
            <person name="Zeng Q."/>
            <person name="Chapman S."/>
            <person name="Gujja S."/>
            <person name="Saif S."/>
            <person name="Birren B."/>
        </authorList>
    </citation>
    <scope>NUCLEOTIDE SEQUENCE [LARGE SCALE GENOMIC DNA]</scope>
    <source>
        <strain evidence="5">CBS 10435</strain>
    </source>
</reference>
<organism evidence="4 5">
    <name type="scientific">Kwoniella mangroviensis CBS 10435</name>
    <dbReference type="NCBI Taxonomy" id="1331196"/>
    <lineage>
        <taxon>Eukaryota</taxon>
        <taxon>Fungi</taxon>
        <taxon>Dikarya</taxon>
        <taxon>Basidiomycota</taxon>
        <taxon>Agaricomycotina</taxon>
        <taxon>Tremellomycetes</taxon>
        <taxon>Tremellales</taxon>
        <taxon>Cryptococcaceae</taxon>
        <taxon>Kwoniella</taxon>
    </lineage>
</organism>
<keyword evidence="2 4" id="KW-0689">Ribosomal protein</keyword>
<evidence type="ECO:0000313" key="4">
    <source>
        <dbReference type="EMBL" id="OCF57090.1"/>
    </source>
</evidence>
<dbReference type="GO" id="GO:0006412">
    <property type="term" value="P:translation"/>
    <property type="evidence" value="ECO:0007669"/>
    <property type="project" value="InterPro"/>
</dbReference>
<dbReference type="GO" id="GO:0022626">
    <property type="term" value="C:cytosolic ribosome"/>
    <property type="evidence" value="ECO:0007669"/>
    <property type="project" value="UniProtKB-ARBA"/>
</dbReference>
<protein>
    <submittedName>
        <fullName evidence="4">30S small subunit ribosomal protein S21e</fullName>
    </submittedName>
</protein>
<dbReference type="STRING" id="1331196.A0A1B9INY1"/>
<sequence length="146" mass="16457">MGMCQFCLWLVYSGHENDKGVLVDLYIPRHCSATGRLITANDHASIQIQVADVDADGKAIKGQGQTIAICGRIRAQGDSDDSINRIATKQGRECNSSLRTEEEEEEWLELEDQRRDWILPILYGVDGTRNWIRYGWRCASIVARSS</sequence>
<dbReference type="GO" id="GO:0003735">
    <property type="term" value="F:structural constituent of ribosome"/>
    <property type="evidence" value="ECO:0007669"/>
    <property type="project" value="InterPro"/>
</dbReference>
<evidence type="ECO:0000256" key="3">
    <source>
        <dbReference type="ARBA" id="ARBA00023274"/>
    </source>
</evidence>
<dbReference type="Proteomes" id="UP000092583">
    <property type="component" value="Unassembled WGS sequence"/>
</dbReference>